<dbReference type="InterPro" id="IPR050194">
    <property type="entry name" value="Glycosyltransferase_grp1"/>
</dbReference>
<reference evidence="3 4" key="1">
    <citation type="submission" date="2017-01" db="EMBL/GenBank/DDBJ databases">
        <title>A Red Light-Sensitive Sensory Rhodopsin I From Haloarcula taiwanensis, A New Haloarchaeon Isolated From Taiwan.</title>
        <authorList>
            <person name="Yang C.-S."/>
            <person name="Han Y.-A."/>
            <person name="Chen P.-C."/>
            <person name="Ng W.V."/>
            <person name="Chen T.-W."/>
        </authorList>
    </citation>
    <scope>NUCLEOTIDE SEQUENCE [LARGE SCALE GENOMIC DNA]</scope>
    <source>
        <strain evidence="3 4">Taiwanensis</strain>
    </source>
</reference>
<dbReference type="OrthoDB" id="132546at2157"/>
<gene>
    <name evidence="3" type="ORF">BVU17_10325</name>
</gene>
<feature type="domain" description="Glycosyltransferase subfamily 4-like N-terminal" evidence="2">
    <location>
        <begin position="16"/>
        <end position="170"/>
    </location>
</feature>
<dbReference type="GO" id="GO:0016757">
    <property type="term" value="F:glycosyltransferase activity"/>
    <property type="evidence" value="ECO:0007669"/>
    <property type="project" value="InterPro"/>
</dbReference>
<evidence type="ECO:0000313" key="4">
    <source>
        <dbReference type="Proteomes" id="UP000242917"/>
    </source>
</evidence>
<organism evidence="3 4">
    <name type="scientific">Haloarcula taiwanensis</name>
    <dbReference type="NCBI Taxonomy" id="1932004"/>
    <lineage>
        <taxon>Archaea</taxon>
        <taxon>Methanobacteriati</taxon>
        <taxon>Methanobacteriota</taxon>
        <taxon>Stenosarchaea group</taxon>
        <taxon>Halobacteria</taxon>
        <taxon>Halobacteriales</taxon>
        <taxon>Haloarculaceae</taxon>
        <taxon>Haloarcula</taxon>
    </lineage>
</organism>
<proteinExistence type="predicted"/>
<feature type="domain" description="Glycosyl transferase family 1" evidence="1">
    <location>
        <begin position="190"/>
        <end position="349"/>
    </location>
</feature>
<dbReference type="KEGG" id="hta:BVU17_10325"/>
<evidence type="ECO:0000259" key="1">
    <source>
        <dbReference type="Pfam" id="PF00534"/>
    </source>
</evidence>
<sequence length="376" mass="41452">MTDTPSVLHVISGIDVGGAENHLLMLLDGLASREFDVTVAYLKGDGELADDFREAGCSVERIGIRSDLDPLGLGRLVAKIARNDYDIVHTHLFHGDVYGATAATVAGVPAIVSSKHNDPPYWQDQPHKLVHDLSLSRTDRILPISEHVRDYLLETSNVSPDRVQTVRYGFSLKDFEDVSESDVQSVRREFVDDNKPLVGTVARLTEQKNLETLLRAFEQVRDRVPGAHLAIVGRGEEEDRLIRLADTLGIADAVTFAGFRTDIPELMHAFDVFALPSRWEGFGVVFLEAMAAQTPVVASEVSAIPEVVADGKTGLLCPPTDETQFADAISTLLEDRELAESMGEAGRERLDRKFTVDRMVEEVATIYQEILSTKSR</sequence>
<accession>A0A2H4ZZI5</accession>
<dbReference type="PANTHER" id="PTHR45947:SF3">
    <property type="entry name" value="SULFOQUINOVOSYL TRANSFERASE SQD2"/>
    <property type="match status" value="1"/>
</dbReference>
<dbReference type="InterPro" id="IPR028098">
    <property type="entry name" value="Glyco_trans_4-like_N"/>
</dbReference>
<dbReference type="Pfam" id="PF13439">
    <property type="entry name" value="Glyco_transf_4"/>
    <property type="match status" value="1"/>
</dbReference>
<name>A0A2H4ZZI5_9EURY</name>
<dbReference type="Proteomes" id="UP000242917">
    <property type="component" value="Chromosome I"/>
</dbReference>
<dbReference type="SUPFAM" id="SSF53756">
    <property type="entry name" value="UDP-Glycosyltransferase/glycogen phosphorylase"/>
    <property type="match status" value="1"/>
</dbReference>
<dbReference type="AlphaFoldDB" id="A0A2H4ZZI5"/>
<protein>
    <recommendedName>
        <fullName evidence="5">Glycosyl transferase</fullName>
    </recommendedName>
</protein>
<dbReference type="InterPro" id="IPR001296">
    <property type="entry name" value="Glyco_trans_1"/>
</dbReference>
<evidence type="ECO:0000313" key="3">
    <source>
        <dbReference type="EMBL" id="AUG47892.1"/>
    </source>
</evidence>
<evidence type="ECO:0000259" key="2">
    <source>
        <dbReference type="Pfam" id="PF13439"/>
    </source>
</evidence>
<evidence type="ECO:0008006" key="5">
    <source>
        <dbReference type="Google" id="ProtNLM"/>
    </source>
</evidence>
<dbReference type="Pfam" id="PF00534">
    <property type="entry name" value="Glycos_transf_1"/>
    <property type="match status" value="1"/>
</dbReference>
<keyword evidence="4" id="KW-1185">Reference proteome</keyword>
<dbReference type="EMBL" id="CP019154">
    <property type="protein sequence ID" value="AUG47892.1"/>
    <property type="molecule type" value="Genomic_DNA"/>
</dbReference>
<dbReference type="PANTHER" id="PTHR45947">
    <property type="entry name" value="SULFOQUINOVOSYL TRANSFERASE SQD2"/>
    <property type="match status" value="1"/>
</dbReference>
<dbReference type="Gene3D" id="3.40.50.2000">
    <property type="entry name" value="Glycogen Phosphorylase B"/>
    <property type="match status" value="2"/>
</dbReference>